<evidence type="ECO:0000313" key="3">
    <source>
        <dbReference type="Proteomes" id="UP001444661"/>
    </source>
</evidence>
<sequence length="282" mass="31545">MCDPILPRQDNESDEEDEPEGGLAPPWTRSVGDRGNRKRGLSDSSSEVVETHHSAPTRQYCSQACLLGLKKDWDLDDSCPNVLLHRDAGGGGIRHPVTADTFTRLVDEQLLGNPYQDCAALDWRVEKGAIDCVMHLRHDWSIYGWLNTLQGWVMHLGLVPLNRGYVLPGGMKVVHMMLMSWGGERAAEAGIDAASLEMQHQHSSQAILAQGIDHGDERDASLYCNVERRRVNLINFDRAIFRPALNHRRLSAVSATERKCDADYFTGYSRKRVLICSPLQSV</sequence>
<dbReference type="Proteomes" id="UP001444661">
    <property type="component" value="Unassembled WGS sequence"/>
</dbReference>
<name>A0ABR1SCD9_9PEZI</name>
<gene>
    <name evidence="2" type="ORF">PG993_010802</name>
</gene>
<feature type="region of interest" description="Disordered" evidence="1">
    <location>
        <begin position="1"/>
        <end position="53"/>
    </location>
</feature>
<keyword evidence="3" id="KW-1185">Reference proteome</keyword>
<proteinExistence type="predicted"/>
<organism evidence="2 3">
    <name type="scientific">Apiospora rasikravindrae</name>
    <dbReference type="NCBI Taxonomy" id="990691"/>
    <lineage>
        <taxon>Eukaryota</taxon>
        <taxon>Fungi</taxon>
        <taxon>Dikarya</taxon>
        <taxon>Ascomycota</taxon>
        <taxon>Pezizomycotina</taxon>
        <taxon>Sordariomycetes</taxon>
        <taxon>Xylariomycetidae</taxon>
        <taxon>Amphisphaeriales</taxon>
        <taxon>Apiosporaceae</taxon>
        <taxon>Apiospora</taxon>
    </lineage>
</organism>
<feature type="compositionally biased region" description="Polar residues" evidence="1">
    <location>
        <begin position="42"/>
        <end position="53"/>
    </location>
</feature>
<evidence type="ECO:0000313" key="2">
    <source>
        <dbReference type="EMBL" id="KAK8029511.1"/>
    </source>
</evidence>
<reference evidence="2 3" key="1">
    <citation type="submission" date="2023-01" db="EMBL/GenBank/DDBJ databases">
        <title>Analysis of 21 Apiospora genomes using comparative genomics revels a genus with tremendous synthesis potential of carbohydrate active enzymes and secondary metabolites.</title>
        <authorList>
            <person name="Sorensen T."/>
        </authorList>
    </citation>
    <scope>NUCLEOTIDE SEQUENCE [LARGE SCALE GENOMIC DNA]</scope>
    <source>
        <strain evidence="2 3">CBS 33761</strain>
    </source>
</reference>
<protein>
    <submittedName>
        <fullName evidence="2">Uncharacterized protein</fullName>
    </submittedName>
</protein>
<evidence type="ECO:0000256" key="1">
    <source>
        <dbReference type="SAM" id="MobiDB-lite"/>
    </source>
</evidence>
<comment type="caution">
    <text evidence="2">The sequence shown here is derived from an EMBL/GenBank/DDBJ whole genome shotgun (WGS) entry which is preliminary data.</text>
</comment>
<accession>A0ABR1SCD9</accession>
<dbReference type="EMBL" id="JAQQWK010000010">
    <property type="protein sequence ID" value="KAK8029511.1"/>
    <property type="molecule type" value="Genomic_DNA"/>
</dbReference>